<dbReference type="EMBL" id="CP071503">
    <property type="protein sequence ID" value="QSX32102.1"/>
    <property type="molecule type" value="Genomic_DNA"/>
</dbReference>
<dbReference type="PROSITE" id="PS51900">
    <property type="entry name" value="CB"/>
    <property type="match status" value="1"/>
</dbReference>
<evidence type="ECO:0000256" key="1">
    <source>
        <dbReference type="ARBA" id="ARBA00022908"/>
    </source>
</evidence>
<sequence length="409" mass="46615">MNEVERYIEAATRDNTRRSYQAAIEHFEVDWGGMLPTTSEQVARYLAHYADTLSHSTLRLRLAAIGQWHVSQGFVDPTKSPLVRKVFKGIREVHPARTKQAKPLAIDELAQICDYLEREQHSDDQLTALGATRDKALLLMGFWRGFRGDELCRMMIDHIEFVPTQGMIIYLPRSKSDRTNQGREYRTPALQRLCPVQAYQEWLAISGLSTGPVFRSINRWGQISHESLRPSSIVPLMRKLMAKAGLSNADLYSSHSLRRGFASWATQHQWSLKQLMEYVGWCDAQSALRYIEVSAPFTAEQLQSSGSHVAISPPMINLDIQLNLTRFHDKAPCEKTVRLKLERFVLKAFGGLTIIDDQHYQLQLPVATVEAELDELADELLDRLHSFASDHQCMLEVVISHSQSGQQWD</sequence>
<evidence type="ECO:0000256" key="2">
    <source>
        <dbReference type="ARBA" id="ARBA00023125"/>
    </source>
</evidence>
<name>A0ABX7QKX2_9GAMM</name>
<evidence type="ECO:0000256" key="3">
    <source>
        <dbReference type="ARBA" id="ARBA00023172"/>
    </source>
</evidence>
<evidence type="ECO:0000259" key="6">
    <source>
        <dbReference type="PROSITE" id="PS51900"/>
    </source>
</evidence>
<dbReference type="Gene3D" id="1.10.443.10">
    <property type="entry name" value="Intergrase catalytic core"/>
    <property type="match status" value="1"/>
</dbReference>
<dbReference type="CDD" id="cd00799">
    <property type="entry name" value="INT_Cre_C"/>
    <property type="match status" value="1"/>
</dbReference>
<keyword evidence="8" id="KW-1185">Reference proteome</keyword>
<dbReference type="InterPro" id="IPR010998">
    <property type="entry name" value="Integrase_recombinase_N"/>
</dbReference>
<dbReference type="Proteomes" id="UP000662770">
    <property type="component" value="Chromosome"/>
</dbReference>
<proteinExistence type="predicted"/>
<dbReference type="InterPro" id="IPR013762">
    <property type="entry name" value="Integrase-like_cat_sf"/>
</dbReference>
<dbReference type="InterPro" id="IPR044068">
    <property type="entry name" value="CB"/>
</dbReference>
<dbReference type="SUPFAM" id="SSF47823">
    <property type="entry name" value="lambda integrase-like, N-terminal domain"/>
    <property type="match status" value="1"/>
</dbReference>
<keyword evidence="3" id="KW-0233">DNA recombination</keyword>
<keyword evidence="1" id="KW-0229">DNA integration</keyword>
<evidence type="ECO:0000313" key="7">
    <source>
        <dbReference type="EMBL" id="QSX32102.1"/>
    </source>
</evidence>
<evidence type="ECO:0000259" key="5">
    <source>
        <dbReference type="PROSITE" id="PS51898"/>
    </source>
</evidence>
<dbReference type="SUPFAM" id="SSF56349">
    <property type="entry name" value="DNA breaking-rejoining enzymes"/>
    <property type="match status" value="1"/>
</dbReference>
<dbReference type="InterPro" id="IPR002104">
    <property type="entry name" value="Integrase_catalytic"/>
</dbReference>
<reference evidence="7 8" key="1">
    <citation type="submission" date="2021-03" db="EMBL/GenBank/DDBJ databases">
        <title>Novel species identification of genus Shewanella.</title>
        <authorList>
            <person name="Liu G."/>
            <person name="Zhang Q."/>
        </authorList>
    </citation>
    <scope>NUCLEOTIDE SEQUENCE [LARGE SCALE GENOMIC DNA]</scope>
    <source>
        <strain evidence="7 8">FJAT-51800</strain>
    </source>
</reference>
<gene>
    <name evidence="7" type="ORF">JYB87_09905</name>
</gene>
<dbReference type="PROSITE" id="PS51898">
    <property type="entry name" value="TYR_RECOMBINASE"/>
    <property type="match status" value="1"/>
</dbReference>
<dbReference type="Gene3D" id="1.10.150.130">
    <property type="match status" value="1"/>
</dbReference>
<feature type="domain" description="Tyr recombinase" evidence="5">
    <location>
        <begin position="99"/>
        <end position="303"/>
    </location>
</feature>
<dbReference type="PANTHER" id="PTHR34605:SF4">
    <property type="entry name" value="DNA ADENINE METHYLTRANSFERASE"/>
    <property type="match status" value="1"/>
</dbReference>
<evidence type="ECO:0000256" key="4">
    <source>
        <dbReference type="PROSITE-ProRule" id="PRU01248"/>
    </source>
</evidence>
<evidence type="ECO:0000313" key="8">
    <source>
        <dbReference type="Proteomes" id="UP000662770"/>
    </source>
</evidence>
<accession>A0ABX7QKX2</accession>
<feature type="domain" description="Core-binding (CB)" evidence="6">
    <location>
        <begin position="1"/>
        <end position="73"/>
    </location>
</feature>
<dbReference type="RefSeq" id="WP_207353347.1">
    <property type="nucleotide sequence ID" value="NZ_CP071503.1"/>
</dbReference>
<dbReference type="PANTHER" id="PTHR34605">
    <property type="entry name" value="PHAGE_INTEGRASE DOMAIN-CONTAINING PROTEIN"/>
    <property type="match status" value="1"/>
</dbReference>
<dbReference type="Pfam" id="PF00589">
    <property type="entry name" value="Phage_integrase"/>
    <property type="match status" value="1"/>
</dbReference>
<keyword evidence="2 4" id="KW-0238">DNA-binding</keyword>
<protein>
    <submittedName>
        <fullName evidence="7">Site-specific integrase</fullName>
    </submittedName>
</protein>
<dbReference type="InterPro" id="IPR052925">
    <property type="entry name" value="Phage_Integrase-like_Recomb"/>
</dbReference>
<dbReference type="InterPro" id="IPR011010">
    <property type="entry name" value="DNA_brk_join_enz"/>
</dbReference>
<organism evidence="7 8">
    <name type="scientific">Shewanella avicenniae</name>
    <dbReference type="NCBI Taxonomy" id="2814294"/>
    <lineage>
        <taxon>Bacteria</taxon>
        <taxon>Pseudomonadati</taxon>
        <taxon>Pseudomonadota</taxon>
        <taxon>Gammaproteobacteria</taxon>
        <taxon>Alteromonadales</taxon>
        <taxon>Shewanellaceae</taxon>
        <taxon>Shewanella</taxon>
    </lineage>
</organism>